<evidence type="ECO:0000256" key="5">
    <source>
        <dbReference type="ARBA" id="ARBA00023239"/>
    </source>
</evidence>
<dbReference type="EMBL" id="VIIS01001753">
    <property type="protein sequence ID" value="KAF0293308.1"/>
    <property type="molecule type" value="Genomic_DNA"/>
</dbReference>
<accession>A0A6A4VTS0</accession>
<protein>
    <recommendedName>
        <fullName evidence="2">carbonic anhydrase</fullName>
        <ecNumber evidence="2">4.2.1.1</ecNumber>
    </recommendedName>
</protein>
<keyword evidence="11" id="KW-1185">Reference proteome</keyword>
<evidence type="ECO:0000256" key="7">
    <source>
        <dbReference type="SAM" id="SignalP"/>
    </source>
</evidence>
<evidence type="ECO:0000256" key="1">
    <source>
        <dbReference type="ARBA" id="ARBA00010718"/>
    </source>
</evidence>
<evidence type="ECO:0000256" key="6">
    <source>
        <dbReference type="ARBA" id="ARBA00048348"/>
    </source>
</evidence>
<feature type="chain" id="PRO_5033874329" description="carbonic anhydrase" evidence="7">
    <location>
        <begin position="21"/>
        <end position="291"/>
    </location>
</feature>
<dbReference type="PANTHER" id="PTHR18952">
    <property type="entry name" value="CARBONIC ANHYDRASE"/>
    <property type="match status" value="1"/>
</dbReference>
<dbReference type="PROSITE" id="PS51144">
    <property type="entry name" value="ALPHA_CA_2"/>
    <property type="match status" value="1"/>
</dbReference>
<dbReference type="InterPro" id="IPR001148">
    <property type="entry name" value="CA_dom"/>
</dbReference>
<evidence type="ECO:0000259" key="8">
    <source>
        <dbReference type="PROSITE" id="PS51144"/>
    </source>
</evidence>
<dbReference type="Gene3D" id="3.10.200.10">
    <property type="entry name" value="Alpha carbonic anhydrase"/>
    <property type="match status" value="1"/>
</dbReference>
<dbReference type="Proteomes" id="UP000440578">
    <property type="component" value="Unassembled WGS sequence"/>
</dbReference>
<keyword evidence="5" id="KW-0456">Lyase</keyword>
<dbReference type="GO" id="GO:0004089">
    <property type="term" value="F:carbonate dehydratase activity"/>
    <property type="evidence" value="ECO:0007669"/>
    <property type="project" value="UniProtKB-EC"/>
</dbReference>
<keyword evidence="4" id="KW-0862">Zinc</keyword>
<evidence type="ECO:0000256" key="2">
    <source>
        <dbReference type="ARBA" id="ARBA00012925"/>
    </source>
</evidence>
<keyword evidence="7" id="KW-0732">Signal</keyword>
<dbReference type="InterPro" id="IPR023561">
    <property type="entry name" value="Carbonic_anhydrase_a-class"/>
</dbReference>
<evidence type="ECO:0000256" key="4">
    <source>
        <dbReference type="ARBA" id="ARBA00022833"/>
    </source>
</evidence>
<dbReference type="SMART" id="SM01057">
    <property type="entry name" value="Carb_anhydrase"/>
    <property type="match status" value="1"/>
</dbReference>
<proteinExistence type="inferred from homology"/>
<gene>
    <name evidence="10" type="primary">CA2_4</name>
    <name evidence="9" type="synonym">CA2_1</name>
    <name evidence="10" type="ORF">FJT64_000887</name>
    <name evidence="9" type="ORF">FJT64_014116</name>
</gene>
<comment type="similarity">
    <text evidence="1">Belongs to the alpha-carbonic anhydrase family.</text>
</comment>
<evidence type="ECO:0000313" key="9">
    <source>
        <dbReference type="EMBL" id="KAF0287463.1"/>
    </source>
</evidence>
<dbReference type="Pfam" id="PF00194">
    <property type="entry name" value="Carb_anhydrase"/>
    <property type="match status" value="1"/>
</dbReference>
<dbReference type="InterPro" id="IPR036398">
    <property type="entry name" value="CA_dom_sf"/>
</dbReference>
<feature type="domain" description="Alpha-carbonic anhydrase" evidence="8">
    <location>
        <begin position="21"/>
        <end position="287"/>
    </location>
</feature>
<reference evidence="10 11" key="1">
    <citation type="submission" date="2019-07" db="EMBL/GenBank/DDBJ databases">
        <title>Draft genome assembly of a fouling barnacle, Amphibalanus amphitrite (Darwin, 1854): The first reference genome for Thecostraca.</title>
        <authorList>
            <person name="Kim W."/>
        </authorList>
    </citation>
    <scope>NUCLEOTIDE SEQUENCE [LARGE SCALE GENOMIC DNA]</scope>
    <source>
        <strain evidence="10">SNU_AA5</strain>
        <tissue evidence="10">Soma without cirri and trophi</tissue>
    </source>
</reference>
<feature type="signal peptide" evidence="7">
    <location>
        <begin position="1"/>
        <end position="20"/>
    </location>
</feature>
<comment type="caution">
    <text evidence="10">The sequence shown here is derived from an EMBL/GenBank/DDBJ whole genome shotgun (WGS) entry which is preliminary data.</text>
</comment>
<evidence type="ECO:0000313" key="10">
    <source>
        <dbReference type="EMBL" id="KAF0293308.1"/>
    </source>
</evidence>
<name>A0A6A4VTS0_AMPAM</name>
<dbReference type="GO" id="GO:0008270">
    <property type="term" value="F:zinc ion binding"/>
    <property type="evidence" value="ECO:0007669"/>
    <property type="project" value="InterPro"/>
</dbReference>
<dbReference type="AlphaFoldDB" id="A0A6A4VTS0"/>
<dbReference type="EMBL" id="VIIS01002189">
    <property type="protein sequence ID" value="KAF0287463.1"/>
    <property type="molecule type" value="Genomic_DNA"/>
</dbReference>
<keyword evidence="3" id="KW-0479">Metal-binding</keyword>
<dbReference type="PANTHER" id="PTHR18952:SF265">
    <property type="entry name" value="CARBONIC ANHYDRASE"/>
    <property type="match status" value="1"/>
</dbReference>
<dbReference type="CDD" id="cd00326">
    <property type="entry name" value="alpha_CA"/>
    <property type="match status" value="1"/>
</dbReference>
<comment type="catalytic activity">
    <reaction evidence="6">
        <text>hydrogencarbonate + H(+) = CO2 + H2O</text>
        <dbReference type="Rhea" id="RHEA:10748"/>
        <dbReference type="ChEBI" id="CHEBI:15377"/>
        <dbReference type="ChEBI" id="CHEBI:15378"/>
        <dbReference type="ChEBI" id="CHEBI:16526"/>
        <dbReference type="ChEBI" id="CHEBI:17544"/>
        <dbReference type="EC" id="4.2.1.1"/>
    </reaction>
</comment>
<evidence type="ECO:0000313" key="11">
    <source>
        <dbReference type="Proteomes" id="UP000440578"/>
    </source>
</evidence>
<sequence length="291" mass="32227">MLPWWYVIIVLQFWPMDAPSYLWNYDEPELWQETFPLCDSPLQSPIALTRDRIAYSRPPKLVPGDGLAEGEVTAINTGRRIELRLAPGNASQPAIQLVSYKKPLFGVYTLETIDLHWGDAGGTHGSEHAINKEFFDGEAQFVFYNNFYESMAKARRHPGGIAIVSVLLSGSSAAAGEAAFPSLGLEQQLDALAARGSEVTFAADLTPVHGLLSKALTRVLAYYGSLTSPPCNPVATWLVSAEPVDVSAHLLYDLATKVYEDRQKQKRLVNNWRPLQDRSGRLVTQLENTKP</sequence>
<evidence type="ECO:0000256" key="3">
    <source>
        <dbReference type="ARBA" id="ARBA00022723"/>
    </source>
</evidence>
<dbReference type="EC" id="4.2.1.1" evidence="2"/>
<dbReference type="OrthoDB" id="429145at2759"/>
<organism evidence="10 11">
    <name type="scientific">Amphibalanus amphitrite</name>
    <name type="common">Striped barnacle</name>
    <name type="synonym">Balanus amphitrite</name>
    <dbReference type="NCBI Taxonomy" id="1232801"/>
    <lineage>
        <taxon>Eukaryota</taxon>
        <taxon>Metazoa</taxon>
        <taxon>Ecdysozoa</taxon>
        <taxon>Arthropoda</taxon>
        <taxon>Crustacea</taxon>
        <taxon>Multicrustacea</taxon>
        <taxon>Cirripedia</taxon>
        <taxon>Thoracica</taxon>
        <taxon>Thoracicalcarea</taxon>
        <taxon>Balanomorpha</taxon>
        <taxon>Balanoidea</taxon>
        <taxon>Balanidae</taxon>
        <taxon>Amphibalaninae</taxon>
        <taxon>Amphibalanus</taxon>
    </lineage>
</organism>
<dbReference type="SUPFAM" id="SSF51069">
    <property type="entry name" value="Carbonic anhydrase"/>
    <property type="match status" value="1"/>
</dbReference>